<evidence type="ECO:0000256" key="1">
    <source>
        <dbReference type="ARBA" id="ARBA00008985"/>
    </source>
</evidence>
<evidence type="ECO:0000256" key="8">
    <source>
        <dbReference type="RuleBase" id="RU367082"/>
    </source>
</evidence>
<keyword evidence="11" id="KW-1185">Reference proteome</keyword>
<dbReference type="PANTHER" id="PTHR13035">
    <property type="entry name" value="PROTEIN N-TERMINAL GLUTAMINE AMIDOHYDROLASE"/>
    <property type="match status" value="1"/>
</dbReference>
<protein>
    <recommendedName>
        <fullName evidence="4 8">Protein N-terminal glutamine amidohydrolase</fullName>
        <ecNumber evidence="3 8">3.5.1.122</ecNumber>
    </recommendedName>
    <alternativeName>
        <fullName evidence="6 8">Protein NH2-terminal glutamine deamidase</fullName>
    </alternativeName>
</protein>
<comment type="catalytic activity">
    <reaction evidence="7 8">
        <text>N-terminal L-glutaminyl-[protein] + H2O = N-terminal L-glutamyl-[protein] + NH4(+)</text>
        <dbReference type="Rhea" id="RHEA:50680"/>
        <dbReference type="Rhea" id="RHEA-COMP:12668"/>
        <dbReference type="Rhea" id="RHEA-COMP:12777"/>
        <dbReference type="ChEBI" id="CHEBI:15377"/>
        <dbReference type="ChEBI" id="CHEBI:28938"/>
        <dbReference type="ChEBI" id="CHEBI:64721"/>
        <dbReference type="ChEBI" id="CHEBI:64722"/>
        <dbReference type="EC" id="3.5.1.122"/>
    </reaction>
</comment>
<keyword evidence="5 8" id="KW-0378">Hydrolase</keyword>
<comment type="similarity">
    <text evidence="1 8">Belongs to the NTAQ1 family.</text>
</comment>
<dbReference type="AlphaFoldDB" id="A0A8H6IIF8"/>
<dbReference type="GO" id="GO:0005829">
    <property type="term" value="C:cytosol"/>
    <property type="evidence" value="ECO:0007669"/>
    <property type="project" value="TreeGrafter"/>
</dbReference>
<evidence type="ECO:0000259" key="9">
    <source>
        <dbReference type="Pfam" id="PF09764"/>
    </source>
</evidence>
<organism evidence="10 11">
    <name type="scientific">Ephemerocybe angulata</name>
    <dbReference type="NCBI Taxonomy" id="980116"/>
    <lineage>
        <taxon>Eukaryota</taxon>
        <taxon>Fungi</taxon>
        <taxon>Dikarya</taxon>
        <taxon>Basidiomycota</taxon>
        <taxon>Agaricomycotina</taxon>
        <taxon>Agaricomycetes</taxon>
        <taxon>Agaricomycetidae</taxon>
        <taxon>Agaricales</taxon>
        <taxon>Agaricineae</taxon>
        <taxon>Psathyrellaceae</taxon>
        <taxon>Ephemerocybe</taxon>
    </lineage>
</organism>
<evidence type="ECO:0000256" key="3">
    <source>
        <dbReference type="ARBA" id="ARBA00012718"/>
    </source>
</evidence>
<dbReference type="InterPro" id="IPR037132">
    <property type="entry name" value="N_Gln_amidohydro_ab_roll_sf"/>
</dbReference>
<gene>
    <name evidence="10" type="ORF">DFP72DRAFT_322754</name>
</gene>
<dbReference type="Proteomes" id="UP000521943">
    <property type="component" value="Unassembled WGS sequence"/>
</dbReference>
<comment type="function">
    <text evidence="8">Mediates the side-chain deamidation of N-terminal glutamine residues to glutamate, an important step in N-end rule pathway of protein degradation. Conversion of the resulting N-terminal glutamine to glutamate renders the protein susceptible to arginylation, polyubiquitination and degradation as specified by the N-end rule. Does not act on substrates with internal or C-terminal glutamine and does not act on non-glutamine residues in any position.</text>
</comment>
<dbReference type="EMBL" id="JACGCI010000003">
    <property type="protein sequence ID" value="KAF6764787.1"/>
    <property type="molecule type" value="Genomic_DNA"/>
</dbReference>
<evidence type="ECO:0000256" key="6">
    <source>
        <dbReference type="ARBA" id="ARBA00029677"/>
    </source>
</evidence>
<proteinExistence type="inferred from homology"/>
<evidence type="ECO:0000313" key="10">
    <source>
        <dbReference type="EMBL" id="KAF6764787.1"/>
    </source>
</evidence>
<reference evidence="10 11" key="1">
    <citation type="submission" date="2020-07" db="EMBL/GenBank/DDBJ databases">
        <title>Comparative genomics of pyrophilous fungi reveals a link between fire events and developmental genes.</title>
        <authorList>
            <consortium name="DOE Joint Genome Institute"/>
            <person name="Steindorff A.S."/>
            <person name="Carver A."/>
            <person name="Calhoun S."/>
            <person name="Stillman K."/>
            <person name="Liu H."/>
            <person name="Lipzen A."/>
            <person name="Pangilinan J."/>
            <person name="Labutti K."/>
            <person name="Bruns T.D."/>
            <person name="Grigoriev I.V."/>
        </authorList>
    </citation>
    <scope>NUCLEOTIDE SEQUENCE [LARGE SCALE GENOMIC DNA]</scope>
    <source>
        <strain evidence="10 11">CBS 144469</strain>
    </source>
</reference>
<accession>A0A8H6IIF8</accession>
<dbReference type="InterPro" id="IPR023128">
    <property type="entry name" value="Prot_N_Gln_amidohydro_ab_roll"/>
</dbReference>
<dbReference type="InterPro" id="IPR039733">
    <property type="entry name" value="NTAQ1"/>
</dbReference>
<dbReference type="Gene3D" id="3.10.620.10">
    <property type="entry name" value="Protein N-terminal glutamine amidohydrolase, alpha beta roll"/>
    <property type="match status" value="1"/>
</dbReference>
<evidence type="ECO:0000256" key="5">
    <source>
        <dbReference type="ARBA" id="ARBA00022801"/>
    </source>
</evidence>
<feature type="domain" description="Protein N-terminal glutamine amidohydrolase alpha beta roll" evidence="9">
    <location>
        <begin position="25"/>
        <end position="153"/>
    </location>
</feature>
<evidence type="ECO:0000313" key="11">
    <source>
        <dbReference type="Proteomes" id="UP000521943"/>
    </source>
</evidence>
<evidence type="ECO:0000256" key="4">
    <source>
        <dbReference type="ARBA" id="ARBA00021247"/>
    </source>
</evidence>
<comment type="caution">
    <text evidence="10">The sequence shown here is derived from an EMBL/GenBank/DDBJ whole genome shotgun (WGS) entry which is preliminary data.</text>
</comment>
<evidence type="ECO:0000256" key="7">
    <source>
        <dbReference type="ARBA" id="ARBA00048768"/>
    </source>
</evidence>
<dbReference type="OrthoDB" id="191192at2759"/>
<dbReference type="EC" id="3.5.1.122" evidence="3 8"/>
<dbReference type="GO" id="GO:0008418">
    <property type="term" value="F:protein-N-terminal asparagine amidohydrolase activity"/>
    <property type="evidence" value="ECO:0007669"/>
    <property type="project" value="UniProtKB-UniRule"/>
</dbReference>
<dbReference type="Pfam" id="PF09764">
    <property type="entry name" value="Nt_Gln_amidase"/>
    <property type="match status" value="1"/>
</dbReference>
<comment type="subunit">
    <text evidence="2 8">Monomer.</text>
</comment>
<dbReference type="PANTHER" id="PTHR13035:SF0">
    <property type="entry name" value="PROTEIN N-TERMINAL GLUTAMINE AMIDOHYDROLASE"/>
    <property type="match status" value="1"/>
</dbReference>
<name>A0A8H6IIF8_9AGAR</name>
<evidence type="ECO:0000256" key="2">
    <source>
        <dbReference type="ARBA" id="ARBA00011245"/>
    </source>
</evidence>
<dbReference type="GO" id="GO:0070773">
    <property type="term" value="F:protein-N-terminal glutamine amidohydrolase activity"/>
    <property type="evidence" value="ECO:0007669"/>
    <property type="project" value="UniProtKB-UniRule"/>
</dbReference>
<dbReference type="GO" id="GO:0005634">
    <property type="term" value="C:nucleus"/>
    <property type="evidence" value="ECO:0007669"/>
    <property type="project" value="TreeGrafter"/>
</dbReference>
<sequence length="155" mass="17432">MANPGLDGADLRTFQPPDLPRDAVYTSCYCEENIYLLCQRFSSIPAVADNWLISAVFISNKAKKVALFFQKAARSARLPVVWDYHVILLLQPKDLNLARVVREPGIGESLEGDPAAQNRAGSYVYDLDSHLPSPCPWEDYLELTFPSSLLPEYQR</sequence>